<dbReference type="PANTHER" id="PTHR43774">
    <property type="entry name" value="PEPTIDE METHIONINE SULFOXIDE REDUCTASE"/>
    <property type="match status" value="1"/>
</dbReference>
<dbReference type="HAMAP" id="MF_01401">
    <property type="entry name" value="MsrA"/>
    <property type="match status" value="1"/>
</dbReference>
<accession>A0ABS6II54</accession>
<organism evidence="3 4">
    <name type="scientific">Reyranella humidisoli</name>
    <dbReference type="NCBI Taxonomy" id="2849149"/>
    <lineage>
        <taxon>Bacteria</taxon>
        <taxon>Pseudomonadati</taxon>
        <taxon>Pseudomonadota</taxon>
        <taxon>Alphaproteobacteria</taxon>
        <taxon>Hyphomicrobiales</taxon>
        <taxon>Reyranellaceae</taxon>
        <taxon>Reyranella</taxon>
    </lineage>
</organism>
<sequence>MAERAMLRRLLSLVLVPLGLLLAGVPAGAGQAVVVPPPALDGAAAQAGASETIVLAGGCFWGVQAVFQHVKGVSRAVSGYAGGTKESATYPLVSAGRTSHAEVVEVTFDPSVVTYGTILQIYFSVVHDPTELDRQGPDVGPQYRSAIFVAGPEQRRVAEAYIAQLDKAGVFRKRIATRVDDLAAFYPAEAYHQDYATLHPNQPYIYIHDRPKVENLKRLFAAQSRTTPVLVNASGAK</sequence>
<comment type="catalytic activity">
    <reaction evidence="1">
        <text>L-methionyl-[protein] + [thioredoxin]-disulfide + H2O = L-methionyl-(S)-S-oxide-[protein] + [thioredoxin]-dithiol</text>
        <dbReference type="Rhea" id="RHEA:14217"/>
        <dbReference type="Rhea" id="RHEA-COMP:10698"/>
        <dbReference type="Rhea" id="RHEA-COMP:10700"/>
        <dbReference type="Rhea" id="RHEA-COMP:12313"/>
        <dbReference type="Rhea" id="RHEA-COMP:12315"/>
        <dbReference type="ChEBI" id="CHEBI:15377"/>
        <dbReference type="ChEBI" id="CHEBI:16044"/>
        <dbReference type="ChEBI" id="CHEBI:29950"/>
        <dbReference type="ChEBI" id="CHEBI:44120"/>
        <dbReference type="ChEBI" id="CHEBI:50058"/>
        <dbReference type="EC" id="1.8.4.11"/>
    </reaction>
</comment>
<feature type="domain" description="Peptide methionine sulphoxide reductase MsrA" evidence="2">
    <location>
        <begin position="52"/>
        <end position="204"/>
    </location>
</feature>
<evidence type="ECO:0000313" key="3">
    <source>
        <dbReference type="EMBL" id="MBU8874271.1"/>
    </source>
</evidence>
<gene>
    <name evidence="1 3" type="primary">msrA</name>
    <name evidence="3" type="ORF">KQ910_10885</name>
</gene>
<dbReference type="PANTHER" id="PTHR43774:SF1">
    <property type="entry name" value="PEPTIDE METHIONINE SULFOXIDE REDUCTASE MSRA 2"/>
    <property type="match status" value="1"/>
</dbReference>
<name>A0ABS6II54_9HYPH</name>
<comment type="caution">
    <text evidence="3">The sequence shown here is derived from an EMBL/GenBank/DDBJ whole genome shotgun (WGS) entry which is preliminary data.</text>
</comment>
<evidence type="ECO:0000256" key="1">
    <source>
        <dbReference type="HAMAP-Rule" id="MF_01401"/>
    </source>
</evidence>
<feature type="active site" evidence="1">
    <location>
        <position position="59"/>
    </location>
</feature>
<comment type="catalytic activity">
    <reaction evidence="1">
        <text>[thioredoxin]-disulfide + L-methionine + H2O = L-methionine (S)-S-oxide + [thioredoxin]-dithiol</text>
        <dbReference type="Rhea" id="RHEA:19993"/>
        <dbReference type="Rhea" id="RHEA-COMP:10698"/>
        <dbReference type="Rhea" id="RHEA-COMP:10700"/>
        <dbReference type="ChEBI" id="CHEBI:15377"/>
        <dbReference type="ChEBI" id="CHEBI:29950"/>
        <dbReference type="ChEBI" id="CHEBI:50058"/>
        <dbReference type="ChEBI" id="CHEBI:57844"/>
        <dbReference type="ChEBI" id="CHEBI:58772"/>
        <dbReference type="EC" id="1.8.4.11"/>
    </reaction>
</comment>
<dbReference type="InterPro" id="IPR002569">
    <property type="entry name" value="Met_Sox_Rdtase_MsrA_dom"/>
</dbReference>
<evidence type="ECO:0000313" key="4">
    <source>
        <dbReference type="Proteomes" id="UP000727907"/>
    </source>
</evidence>
<comment type="function">
    <text evidence="1">Has an important function as a repair enzyme for proteins that have been inactivated by oxidation. Catalyzes the reversible oxidation-reduction of methionine sulfoxide in proteins to methionine.</text>
</comment>
<comment type="similarity">
    <text evidence="1">Belongs to the MsrA Met sulfoxide reductase family.</text>
</comment>
<protein>
    <recommendedName>
        <fullName evidence="1">Peptide methionine sulfoxide reductase MsrA</fullName>
        <shortName evidence="1">Protein-methionine-S-oxide reductase</shortName>
        <ecNumber evidence="1">1.8.4.11</ecNumber>
    </recommendedName>
    <alternativeName>
        <fullName evidence="1">Peptide-methionine (S)-S-oxide reductase</fullName>
        <shortName evidence="1">Peptide Met(O) reductase</shortName>
    </alternativeName>
</protein>
<dbReference type="Proteomes" id="UP000727907">
    <property type="component" value="Unassembled WGS sequence"/>
</dbReference>
<proteinExistence type="inferred from homology"/>
<dbReference type="EC" id="1.8.4.11" evidence="1"/>
<dbReference type="NCBIfam" id="TIGR00401">
    <property type="entry name" value="msrA"/>
    <property type="match status" value="1"/>
</dbReference>
<dbReference type="EMBL" id="JAHOPB010000001">
    <property type="protein sequence ID" value="MBU8874271.1"/>
    <property type="molecule type" value="Genomic_DNA"/>
</dbReference>
<reference evidence="3 4" key="1">
    <citation type="submission" date="2021-06" db="EMBL/GenBank/DDBJ databases">
        <authorList>
            <person name="Lee D.H."/>
        </authorList>
    </citation>
    <scope>NUCLEOTIDE SEQUENCE [LARGE SCALE GENOMIC DNA]</scope>
    <source>
        <strain evidence="3 4">MMS21-HV4-11</strain>
    </source>
</reference>
<dbReference type="GO" id="GO:0008113">
    <property type="term" value="F:peptide-methionine (S)-S-oxide reductase activity"/>
    <property type="evidence" value="ECO:0007669"/>
    <property type="project" value="UniProtKB-EC"/>
</dbReference>
<dbReference type="Pfam" id="PF01625">
    <property type="entry name" value="PMSR"/>
    <property type="match status" value="1"/>
</dbReference>
<evidence type="ECO:0000259" key="2">
    <source>
        <dbReference type="Pfam" id="PF01625"/>
    </source>
</evidence>
<keyword evidence="1 3" id="KW-0560">Oxidoreductase</keyword>
<keyword evidence="4" id="KW-1185">Reference proteome</keyword>